<keyword evidence="2" id="KW-0012">Acyltransferase</keyword>
<dbReference type="RefSeq" id="WP_097188922.1">
    <property type="nucleotide sequence ID" value="NZ_OBQK01000011.1"/>
</dbReference>
<evidence type="ECO:0000313" key="7">
    <source>
        <dbReference type="Proteomes" id="UP000219688"/>
    </source>
</evidence>
<keyword evidence="2" id="KW-0963">Cytoplasm</keyword>
<accession>A0A285VTL5</accession>
<keyword evidence="2" id="KW-0486">Methionine biosynthesis</keyword>
<dbReference type="PANTHER" id="PTHR32268:SF11">
    <property type="entry name" value="HOMOSERINE O-ACETYLTRANSFERASE"/>
    <property type="match status" value="1"/>
</dbReference>
<comment type="pathway">
    <text evidence="2">Amino-acid biosynthesis; L-methionine biosynthesis via de novo pathway; O-acetyl-L-homoserine from L-homoserine: step 1/1.</text>
</comment>
<dbReference type="NCBIfam" id="TIGR01392">
    <property type="entry name" value="homoserO_Ac_trn"/>
    <property type="match status" value="1"/>
</dbReference>
<reference evidence="7" key="1">
    <citation type="submission" date="2017-08" db="EMBL/GenBank/DDBJ databases">
        <authorList>
            <person name="Varghese N."/>
            <person name="Submissions S."/>
        </authorList>
    </citation>
    <scope>NUCLEOTIDE SEQUENCE [LARGE SCALE GENOMIC DNA]</scope>
    <source>
        <strain evidence="7">USBA17B2</strain>
    </source>
</reference>
<evidence type="ECO:0000256" key="3">
    <source>
        <dbReference type="PIRSR" id="PIRSR000443-1"/>
    </source>
</evidence>
<feature type="region of interest" description="Disordered" evidence="4">
    <location>
        <begin position="1"/>
        <end position="31"/>
    </location>
</feature>
<evidence type="ECO:0000259" key="5">
    <source>
        <dbReference type="Pfam" id="PF00561"/>
    </source>
</evidence>
<dbReference type="Pfam" id="PF00561">
    <property type="entry name" value="Abhydrolase_1"/>
    <property type="match status" value="1"/>
</dbReference>
<dbReference type="SUPFAM" id="SSF53474">
    <property type="entry name" value="alpha/beta-Hydrolases"/>
    <property type="match status" value="1"/>
</dbReference>
<dbReference type="InterPro" id="IPR029058">
    <property type="entry name" value="AB_hydrolase_fold"/>
</dbReference>
<evidence type="ECO:0000313" key="6">
    <source>
        <dbReference type="EMBL" id="SOC57227.1"/>
    </source>
</evidence>
<evidence type="ECO:0000256" key="2">
    <source>
        <dbReference type="HAMAP-Rule" id="MF_00296"/>
    </source>
</evidence>
<comment type="subunit">
    <text evidence="2">Homodimer.</text>
</comment>
<dbReference type="GO" id="GO:0009092">
    <property type="term" value="P:homoserine metabolic process"/>
    <property type="evidence" value="ECO:0007669"/>
    <property type="project" value="TreeGrafter"/>
</dbReference>
<proteinExistence type="inferred from homology"/>
<evidence type="ECO:0000256" key="1">
    <source>
        <dbReference type="ARBA" id="ARBA00022679"/>
    </source>
</evidence>
<feature type="active site" evidence="2 3">
    <location>
        <position position="359"/>
    </location>
</feature>
<dbReference type="InterPro" id="IPR008220">
    <property type="entry name" value="HAT_MetX-like"/>
</dbReference>
<evidence type="ECO:0000256" key="4">
    <source>
        <dbReference type="SAM" id="MobiDB-lite"/>
    </source>
</evidence>
<keyword evidence="1 2" id="KW-0808">Transferase</keyword>
<dbReference type="EMBL" id="OBQK01000011">
    <property type="protein sequence ID" value="SOC57227.1"/>
    <property type="molecule type" value="Genomic_DNA"/>
</dbReference>
<dbReference type="PANTHER" id="PTHR32268">
    <property type="entry name" value="HOMOSERINE O-ACETYLTRANSFERASE"/>
    <property type="match status" value="1"/>
</dbReference>
<keyword evidence="2" id="KW-0028">Amino-acid biosynthesis</keyword>
<comment type="similarity">
    <text evidence="2">Belongs to the AB hydrolase superfamily. MetX family.</text>
</comment>
<dbReference type="AlphaFoldDB" id="A0A285VTL5"/>
<feature type="active site" description="Nucleophile" evidence="2 3">
    <location>
        <position position="168"/>
    </location>
</feature>
<dbReference type="Gene3D" id="1.10.1740.110">
    <property type="match status" value="1"/>
</dbReference>
<dbReference type="InterPro" id="IPR000073">
    <property type="entry name" value="AB_hydrolase_1"/>
</dbReference>
<comment type="function">
    <text evidence="2">Transfers an acetyl group from acetyl-CoA to L-homoserine, forming acetyl-L-homoserine.</text>
</comment>
<dbReference type="GO" id="GO:0009086">
    <property type="term" value="P:methionine biosynthetic process"/>
    <property type="evidence" value="ECO:0007669"/>
    <property type="project" value="UniProtKB-UniRule"/>
</dbReference>
<gene>
    <name evidence="2" type="primary">metXA</name>
    <name evidence="6" type="ORF">SAMN05421879_11155</name>
</gene>
<protein>
    <recommendedName>
        <fullName evidence="2">Homoserine O-acetyltransferase</fullName>
        <shortName evidence="2">HAT</shortName>
        <ecNumber evidence="2">2.3.1.31</ecNumber>
    </recommendedName>
    <alternativeName>
        <fullName evidence="2">Homoserine transacetylase</fullName>
        <shortName evidence="2">HTA</shortName>
    </alternativeName>
</protein>
<dbReference type="GO" id="GO:0004414">
    <property type="term" value="F:homoserine O-acetyltransferase activity"/>
    <property type="evidence" value="ECO:0007669"/>
    <property type="project" value="UniProtKB-UniRule"/>
</dbReference>
<dbReference type="Gene3D" id="3.40.50.1820">
    <property type="entry name" value="alpha/beta hydrolase"/>
    <property type="match status" value="1"/>
</dbReference>
<dbReference type="GO" id="GO:0005737">
    <property type="term" value="C:cytoplasm"/>
    <property type="evidence" value="ECO:0007669"/>
    <property type="project" value="UniProtKB-SubCell"/>
</dbReference>
<feature type="active site" evidence="2 3">
    <location>
        <position position="330"/>
    </location>
</feature>
<keyword evidence="7" id="KW-1185">Reference proteome</keyword>
<feature type="binding site" evidence="2">
    <location>
        <position position="360"/>
    </location>
    <ligand>
        <name>substrate</name>
    </ligand>
</feature>
<dbReference type="NCBIfam" id="NF001209">
    <property type="entry name" value="PRK00175.1"/>
    <property type="match status" value="1"/>
</dbReference>
<comment type="catalytic activity">
    <reaction evidence="2">
        <text>L-homoserine + acetyl-CoA = O-acetyl-L-homoserine + CoA</text>
        <dbReference type="Rhea" id="RHEA:13701"/>
        <dbReference type="ChEBI" id="CHEBI:57287"/>
        <dbReference type="ChEBI" id="CHEBI:57288"/>
        <dbReference type="ChEBI" id="CHEBI:57476"/>
        <dbReference type="ChEBI" id="CHEBI:57716"/>
        <dbReference type="EC" id="2.3.1.31"/>
    </reaction>
</comment>
<dbReference type="HAMAP" id="MF_00296">
    <property type="entry name" value="MetX_acyltransf"/>
    <property type="match status" value="1"/>
</dbReference>
<dbReference type="PIRSF" id="PIRSF000443">
    <property type="entry name" value="Homoser_Ac_trans"/>
    <property type="match status" value="1"/>
</dbReference>
<sequence length="431" mass="45588">MAVQPACPEPQVGGGVPAVRHTPPPSRRRSQAVGDLVLESGQLLEGVRVGYQSWGRLNEAGDNAVLVLHALTGDSHVVVERGPDHPTPGWWPGLVGPGRPLDTDRWFVVAPAVLGGCGGTTGPSSPAPDGRPYGSSFPAITVRDQVRAEALLADRLGIHSFALVVGGSVGGMRSLEWAVTFPGRVRRCVVLAAGAAATADQIGWSVPQLHAIRLDPAFHGGDYYPGPGPRQGLAIARQIAHATYRSAEELCLRFGRGGQEGEDPLRGGRYAVQSYLEHHGSKLVRRFDANSYLVLTEAMNSHDVGRSRGGVEAALRRITAELTVGVVSSDRLFTPADGAVVAGSPACRELAVVDSPYGHDAFLIETEQVFAIIERALTGAPVPEGNRPPREREVSDREVADREVADREDPEPAPGVVAGVRLRAVAGPGLW</sequence>
<dbReference type="UniPathway" id="UPA00051">
    <property type="reaction ID" value="UER00074"/>
</dbReference>
<feature type="region of interest" description="Disordered" evidence="4">
    <location>
        <begin position="380"/>
        <end position="417"/>
    </location>
</feature>
<dbReference type="Proteomes" id="UP000219688">
    <property type="component" value="Unassembled WGS sequence"/>
</dbReference>
<name>A0A285VTL5_9MICO</name>
<feature type="domain" description="AB hydrolase-1" evidence="5">
    <location>
        <begin position="63"/>
        <end position="364"/>
    </location>
</feature>
<feature type="binding site" evidence="2">
    <location>
        <position position="237"/>
    </location>
    <ligand>
        <name>substrate</name>
    </ligand>
</feature>
<comment type="subcellular location">
    <subcellularLocation>
        <location evidence="2">Cytoplasm</location>
    </subcellularLocation>
</comment>
<dbReference type="STRING" id="1122622.GCA_000421185_02396"/>
<feature type="compositionally biased region" description="Basic and acidic residues" evidence="4">
    <location>
        <begin position="387"/>
        <end position="407"/>
    </location>
</feature>
<organism evidence="6 7">
    <name type="scientific">Ornithinimicrobium cerasi</name>
    <dbReference type="NCBI Taxonomy" id="2248773"/>
    <lineage>
        <taxon>Bacteria</taxon>
        <taxon>Bacillati</taxon>
        <taxon>Actinomycetota</taxon>
        <taxon>Actinomycetes</taxon>
        <taxon>Micrococcales</taxon>
        <taxon>Ornithinimicrobiaceae</taxon>
        <taxon>Ornithinimicrobium</taxon>
    </lineage>
</organism>
<comment type="caution">
    <text evidence="2">Lacks conserved residue(s) required for the propagation of feature annotation.</text>
</comment>
<dbReference type="EC" id="2.3.1.31" evidence="2"/>